<name>A0A8T1QDB3_CARIL</name>
<organism evidence="1 2">
    <name type="scientific">Carya illinoinensis</name>
    <name type="common">Pecan</name>
    <dbReference type="NCBI Taxonomy" id="32201"/>
    <lineage>
        <taxon>Eukaryota</taxon>
        <taxon>Viridiplantae</taxon>
        <taxon>Streptophyta</taxon>
        <taxon>Embryophyta</taxon>
        <taxon>Tracheophyta</taxon>
        <taxon>Spermatophyta</taxon>
        <taxon>Magnoliopsida</taxon>
        <taxon>eudicotyledons</taxon>
        <taxon>Gunneridae</taxon>
        <taxon>Pentapetalae</taxon>
        <taxon>rosids</taxon>
        <taxon>fabids</taxon>
        <taxon>Fagales</taxon>
        <taxon>Juglandaceae</taxon>
        <taxon>Carya</taxon>
    </lineage>
</organism>
<proteinExistence type="predicted"/>
<sequence>MHKSFYLGKKMAVGFPGDEGFWFRSETRGPALLRAMGPVAVKISTSSRPICLLIKSMFSWRTSISLNGSLKSKVEAPSATASSFLNVKKGIQNFWVCLKFAS</sequence>
<protein>
    <submittedName>
        <fullName evidence="1">Uncharacterized protein</fullName>
    </submittedName>
</protein>
<reference evidence="1" key="1">
    <citation type="submission" date="2020-12" db="EMBL/GenBank/DDBJ databases">
        <title>WGS assembly of Carya illinoinensis cv. Pawnee.</title>
        <authorList>
            <person name="Platts A."/>
            <person name="Shu S."/>
            <person name="Wright S."/>
            <person name="Barry K."/>
            <person name="Edger P."/>
            <person name="Pires J.C."/>
            <person name="Schmutz J."/>
        </authorList>
    </citation>
    <scope>NUCLEOTIDE SEQUENCE</scope>
    <source>
        <tissue evidence="1">Leaf</tissue>
    </source>
</reference>
<dbReference type="AlphaFoldDB" id="A0A8T1QDB3"/>
<gene>
    <name evidence="1" type="ORF">CIPAW_06G175700</name>
</gene>
<comment type="caution">
    <text evidence="1">The sequence shown here is derived from an EMBL/GenBank/DDBJ whole genome shotgun (WGS) entry which is preliminary data.</text>
</comment>
<evidence type="ECO:0000313" key="1">
    <source>
        <dbReference type="EMBL" id="KAG6652313.1"/>
    </source>
</evidence>
<evidence type="ECO:0000313" key="2">
    <source>
        <dbReference type="Proteomes" id="UP000811609"/>
    </source>
</evidence>
<accession>A0A8T1QDB3</accession>
<dbReference type="Proteomes" id="UP000811609">
    <property type="component" value="Chromosome 6"/>
</dbReference>
<dbReference type="EMBL" id="CM031814">
    <property type="protein sequence ID" value="KAG6652313.1"/>
    <property type="molecule type" value="Genomic_DNA"/>
</dbReference>
<keyword evidence="2" id="KW-1185">Reference proteome</keyword>